<dbReference type="Gene3D" id="3.90.1640.10">
    <property type="entry name" value="inorganic pyrophosphatase (n-terminal core)"/>
    <property type="match status" value="1"/>
</dbReference>
<dbReference type="RefSeq" id="WP_230840622.1">
    <property type="nucleotide sequence ID" value="NZ_CP063845.1"/>
</dbReference>
<dbReference type="Pfam" id="PF01368">
    <property type="entry name" value="DHH"/>
    <property type="match status" value="1"/>
</dbReference>
<evidence type="ECO:0000259" key="2">
    <source>
        <dbReference type="Pfam" id="PF01368"/>
    </source>
</evidence>
<reference evidence="3 4" key="1">
    <citation type="journal article" date="2021" name="Genome Biol. Evol.">
        <title>Complete Genome Sequencing of a Novel Gloeobacter Species from a Waterfall Cave in Mexico.</title>
        <authorList>
            <person name="Saw J.H."/>
            <person name="Cardona T."/>
            <person name="Montejano G."/>
        </authorList>
    </citation>
    <scope>NUCLEOTIDE SEQUENCE [LARGE SCALE GENOMIC DNA]</scope>
    <source>
        <strain evidence="3">MG652769</strain>
    </source>
</reference>
<proteinExistence type="predicted"/>
<dbReference type="Proteomes" id="UP001054846">
    <property type="component" value="Chromosome"/>
</dbReference>
<sequence>MDPGAGIVEQTPPPVKSNGQMRKSDKLRQVLSKHPDEKHLVVLQDFPDPDALSAAWSYGLICRQFDIECVNVYAGTLSHQENIALVRLTGLPAQRWNLQTEQRDLSGFHGAVFLDNQGTTSQITRLVKQAKLPVIAVVDHHAPQEDLAPQFSDIRTTCGATATMFVQYFQEGLLSLDATDPNHVKVATALMHGLRSETHQLMQAKEEDFLAAAYLARFYDPKLLEAILQTARSRRVMDVIERALKNRIVKNSFSVSGVGYLRYEDRDAIPQAADFLITEENIHTAVVYGIVRTEDEREMVSGSLRTNKLTLDPDEFIKKTFGHDADGRFFGGGRVRAGGFEIPVGFLAGSSENSAFNQLKWEVFDAQIKQKLNRLITDDEEDD</sequence>
<name>A0ABY3PIU1_9CYAN</name>
<gene>
    <name evidence="3" type="ORF">ISF26_17525</name>
</gene>
<dbReference type="EMBL" id="CP063845">
    <property type="protein sequence ID" value="UFP93570.1"/>
    <property type="molecule type" value="Genomic_DNA"/>
</dbReference>
<dbReference type="PANTHER" id="PTHR47618">
    <property type="entry name" value="BIFUNCTIONAL OLIGORIBONUCLEASE AND PAP PHOSPHATASE NRNA"/>
    <property type="match status" value="1"/>
</dbReference>
<keyword evidence="4" id="KW-1185">Reference proteome</keyword>
<dbReference type="PANTHER" id="PTHR47618:SF1">
    <property type="entry name" value="BIFUNCTIONAL OLIGORIBONUCLEASE AND PAP PHOSPHATASE NRNA"/>
    <property type="match status" value="1"/>
</dbReference>
<evidence type="ECO:0000313" key="4">
    <source>
        <dbReference type="Proteomes" id="UP001054846"/>
    </source>
</evidence>
<feature type="domain" description="DDH" evidence="2">
    <location>
        <begin position="41"/>
        <end position="193"/>
    </location>
</feature>
<evidence type="ECO:0000256" key="1">
    <source>
        <dbReference type="SAM" id="MobiDB-lite"/>
    </source>
</evidence>
<evidence type="ECO:0000313" key="3">
    <source>
        <dbReference type="EMBL" id="UFP93570.1"/>
    </source>
</evidence>
<dbReference type="InterPro" id="IPR051319">
    <property type="entry name" value="Oligoribo/pAp-PDE_c-di-AMP_PDE"/>
</dbReference>
<organism evidence="3 4">
    <name type="scientific">Gloeobacter morelensis MG652769</name>
    <dbReference type="NCBI Taxonomy" id="2781736"/>
    <lineage>
        <taxon>Bacteria</taxon>
        <taxon>Bacillati</taxon>
        <taxon>Cyanobacteriota</taxon>
        <taxon>Cyanophyceae</taxon>
        <taxon>Gloeobacterales</taxon>
        <taxon>Gloeobacteraceae</taxon>
        <taxon>Gloeobacter</taxon>
        <taxon>Gloeobacter morelensis</taxon>
    </lineage>
</organism>
<dbReference type="InterPro" id="IPR001667">
    <property type="entry name" value="DDH_dom"/>
</dbReference>
<feature type="region of interest" description="Disordered" evidence="1">
    <location>
        <begin position="1"/>
        <end position="23"/>
    </location>
</feature>
<protein>
    <submittedName>
        <fullName evidence="3">Bifunctional oligoribonuclease/PAP phosphatase NrnA</fullName>
    </submittedName>
</protein>
<dbReference type="InterPro" id="IPR038763">
    <property type="entry name" value="DHH_sf"/>
</dbReference>
<accession>A0ABY3PIU1</accession>
<dbReference type="SUPFAM" id="SSF64182">
    <property type="entry name" value="DHH phosphoesterases"/>
    <property type="match status" value="1"/>
</dbReference>